<dbReference type="FunFam" id="1.10.10.10:FF:000322">
    <property type="entry name" value="Probable disease resistance protein At1g63360"/>
    <property type="match status" value="1"/>
</dbReference>
<dbReference type="SUPFAM" id="SSF52540">
    <property type="entry name" value="P-loop containing nucleoside triphosphate hydrolases"/>
    <property type="match status" value="1"/>
</dbReference>
<dbReference type="Pfam" id="PF23559">
    <property type="entry name" value="WHD_DRP"/>
    <property type="match status" value="1"/>
</dbReference>
<protein>
    <recommendedName>
        <fullName evidence="3">Disease resistance protein winged helix domain-containing protein</fullName>
    </recommendedName>
</protein>
<dbReference type="AlphaFoldDB" id="A0AAD9X7K9"/>
<evidence type="ECO:0000259" key="3">
    <source>
        <dbReference type="Pfam" id="PF23559"/>
    </source>
</evidence>
<evidence type="ECO:0000313" key="5">
    <source>
        <dbReference type="Proteomes" id="UP001280121"/>
    </source>
</evidence>
<dbReference type="Gene3D" id="1.10.8.430">
    <property type="entry name" value="Helical domain of apoptotic protease-activating factors"/>
    <property type="match status" value="1"/>
</dbReference>
<gene>
    <name evidence="4" type="ORF">Ddye_014110</name>
</gene>
<dbReference type="InterPro" id="IPR058922">
    <property type="entry name" value="WHD_DRP"/>
</dbReference>
<keyword evidence="2" id="KW-0611">Plant defense</keyword>
<dbReference type="GO" id="GO:0043531">
    <property type="term" value="F:ADP binding"/>
    <property type="evidence" value="ECO:0007669"/>
    <property type="project" value="InterPro"/>
</dbReference>
<organism evidence="4 5">
    <name type="scientific">Dipteronia dyeriana</name>
    <dbReference type="NCBI Taxonomy" id="168575"/>
    <lineage>
        <taxon>Eukaryota</taxon>
        <taxon>Viridiplantae</taxon>
        <taxon>Streptophyta</taxon>
        <taxon>Embryophyta</taxon>
        <taxon>Tracheophyta</taxon>
        <taxon>Spermatophyta</taxon>
        <taxon>Magnoliopsida</taxon>
        <taxon>eudicotyledons</taxon>
        <taxon>Gunneridae</taxon>
        <taxon>Pentapetalae</taxon>
        <taxon>rosids</taxon>
        <taxon>malvids</taxon>
        <taxon>Sapindales</taxon>
        <taxon>Sapindaceae</taxon>
        <taxon>Hippocastanoideae</taxon>
        <taxon>Acereae</taxon>
        <taxon>Dipteronia</taxon>
    </lineage>
</organism>
<dbReference type="GO" id="GO:0098542">
    <property type="term" value="P:defense response to other organism"/>
    <property type="evidence" value="ECO:0007669"/>
    <property type="project" value="TreeGrafter"/>
</dbReference>
<dbReference type="EMBL" id="JANJYI010000004">
    <property type="protein sequence ID" value="KAK2654254.1"/>
    <property type="molecule type" value="Genomic_DNA"/>
</dbReference>
<name>A0AAD9X7K9_9ROSI</name>
<accession>A0AAD9X7K9</accession>
<dbReference type="FunFam" id="1.10.8.430:FF:000003">
    <property type="entry name" value="Probable disease resistance protein At5g66910"/>
    <property type="match status" value="1"/>
</dbReference>
<reference evidence="4" key="1">
    <citation type="journal article" date="2023" name="Plant J.">
        <title>Genome sequences and population genomics provide insights into the demographic history, inbreeding, and mutation load of two 'living fossil' tree species of Dipteronia.</title>
        <authorList>
            <person name="Feng Y."/>
            <person name="Comes H.P."/>
            <person name="Chen J."/>
            <person name="Zhu S."/>
            <person name="Lu R."/>
            <person name="Zhang X."/>
            <person name="Li P."/>
            <person name="Qiu J."/>
            <person name="Olsen K.M."/>
            <person name="Qiu Y."/>
        </authorList>
    </citation>
    <scope>NUCLEOTIDE SEQUENCE</scope>
    <source>
        <strain evidence="4">KIB01</strain>
    </source>
</reference>
<evidence type="ECO:0000313" key="4">
    <source>
        <dbReference type="EMBL" id="KAK2654254.1"/>
    </source>
</evidence>
<dbReference type="InterPro" id="IPR036388">
    <property type="entry name" value="WH-like_DNA-bd_sf"/>
</dbReference>
<dbReference type="InterPro" id="IPR044974">
    <property type="entry name" value="Disease_R_plants"/>
</dbReference>
<dbReference type="InterPro" id="IPR042197">
    <property type="entry name" value="Apaf_helical"/>
</dbReference>
<dbReference type="Gene3D" id="1.10.10.10">
    <property type="entry name" value="Winged helix-like DNA-binding domain superfamily/Winged helix DNA-binding domain"/>
    <property type="match status" value="1"/>
</dbReference>
<dbReference type="Proteomes" id="UP001280121">
    <property type="component" value="Unassembled WGS sequence"/>
</dbReference>
<dbReference type="PANTHER" id="PTHR23155:SF1193">
    <property type="entry name" value="DISEASE RESISTANCE PROTEIN RPP13-RELATED"/>
    <property type="match status" value="1"/>
</dbReference>
<evidence type="ECO:0000256" key="2">
    <source>
        <dbReference type="ARBA" id="ARBA00022821"/>
    </source>
</evidence>
<sequence>MVYAVVSFVVNKTSTLWTPRIFQRYGKKQRSWQIERYKKICAHNLRNLRQDESWQLFCKKAFQHFNADEELNILGREMVQKCNDLPLAIIVLGGILSRKRPQEWHVVRDHLWQHLRADSIEIHFLLALSFNALPYQLKQCFLYLGLFPEDSEMEIEKLIHLFVAEGFIPEVQNHVMEDVAKDYLDELINRSLVQVGRRSWGRIQTCRVHDLLRDLAIEKAKELSLLYIYGDITPVMSSCPRQAIYSTRD</sequence>
<dbReference type="InterPro" id="IPR027417">
    <property type="entry name" value="P-loop_NTPase"/>
</dbReference>
<feature type="domain" description="Disease resistance protein winged helix" evidence="3">
    <location>
        <begin position="146"/>
        <end position="216"/>
    </location>
</feature>
<comment type="caution">
    <text evidence="4">The sequence shown here is derived from an EMBL/GenBank/DDBJ whole genome shotgun (WGS) entry which is preliminary data.</text>
</comment>
<dbReference type="PANTHER" id="PTHR23155">
    <property type="entry name" value="DISEASE RESISTANCE PROTEIN RP"/>
    <property type="match status" value="1"/>
</dbReference>
<proteinExistence type="predicted"/>
<keyword evidence="5" id="KW-1185">Reference proteome</keyword>
<evidence type="ECO:0000256" key="1">
    <source>
        <dbReference type="ARBA" id="ARBA00022737"/>
    </source>
</evidence>
<keyword evidence="1" id="KW-0677">Repeat</keyword>